<protein>
    <submittedName>
        <fullName evidence="2">Prepilin-type N-terminal cleavage/methylation domain-containing protein</fullName>
    </submittedName>
</protein>
<dbReference type="InterPro" id="IPR045584">
    <property type="entry name" value="Pilin-like"/>
</dbReference>
<comment type="caution">
    <text evidence="2">The sequence shown here is derived from an EMBL/GenBank/DDBJ whole genome shotgun (WGS) entry which is preliminary data.</text>
</comment>
<keyword evidence="3" id="KW-1185">Reference proteome</keyword>
<organism evidence="2 3">
    <name type="scientific">Clostridium gallinarum</name>
    <dbReference type="NCBI Taxonomy" id="2762246"/>
    <lineage>
        <taxon>Bacteria</taxon>
        <taxon>Bacillati</taxon>
        <taxon>Bacillota</taxon>
        <taxon>Clostridia</taxon>
        <taxon>Eubacteriales</taxon>
        <taxon>Clostridiaceae</taxon>
        <taxon>Clostridium</taxon>
    </lineage>
</organism>
<keyword evidence="1" id="KW-1133">Transmembrane helix</keyword>
<dbReference type="PANTHER" id="PTHR30093:SF43">
    <property type="entry name" value="SLR2015 PROTEIN"/>
    <property type="match status" value="1"/>
</dbReference>
<dbReference type="SUPFAM" id="SSF54523">
    <property type="entry name" value="Pili subunits"/>
    <property type="match status" value="1"/>
</dbReference>
<evidence type="ECO:0000313" key="3">
    <source>
        <dbReference type="Proteomes" id="UP000640335"/>
    </source>
</evidence>
<reference evidence="2 3" key="1">
    <citation type="submission" date="2020-08" db="EMBL/GenBank/DDBJ databases">
        <title>A Genomic Blueprint of the Chicken Gut Microbiome.</title>
        <authorList>
            <person name="Gilroy R."/>
            <person name="Ravi A."/>
            <person name="Getino M."/>
            <person name="Pursley I."/>
            <person name="Horton D.L."/>
            <person name="Alikhan N.-F."/>
            <person name="Baker D."/>
            <person name="Gharbi K."/>
            <person name="Hall N."/>
            <person name="Watson M."/>
            <person name="Adriaenssens E.M."/>
            <person name="Foster-Nyarko E."/>
            <person name="Jarju S."/>
            <person name="Secka A."/>
            <person name="Antonio M."/>
            <person name="Oren A."/>
            <person name="Chaudhuri R."/>
            <person name="La Ragione R.M."/>
            <person name="Hildebrand F."/>
            <person name="Pallen M.J."/>
        </authorList>
    </citation>
    <scope>NUCLEOTIDE SEQUENCE [LARGE SCALE GENOMIC DNA]</scope>
    <source>
        <strain evidence="2 3">Sa3CUN1</strain>
    </source>
</reference>
<dbReference type="EMBL" id="JACSQZ010000054">
    <property type="protein sequence ID" value="MBD7915995.1"/>
    <property type="molecule type" value="Genomic_DNA"/>
</dbReference>
<feature type="transmembrane region" description="Helical" evidence="1">
    <location>
        <begin position="12"/>
        <end position="32"/>
    </location>
</feature>
<name>A0ABR8Q6D8_9CLOT</name>
<gene>
    <name evidence="2" type="ORF">H9660_12645</name>
</gene>
<dbReference type="Proteomes" id="UP000640335">
    <property type="component" value="Unassembled WGS sequence"/>
</dbReference>
<dbReference type="InterPro" id="IPR012902">
    <property type="entry name" value="N_methyl_site"/>
</dbReference>
<proteinExistence type="predicted"/>
<evidence type="ECO:0000256" key="1">
    <source>
        <dbReference type="SAM" id="Phobius"/>
    </source>
</evidence>
<dbReference type="PANTHER" id="PTHR30093">
    <property type="entry name" value="GENERAL SECRETION PATHWAY PROTEIN G"/>
    <property type="match status" value="1"/>
</dbReference>
<dbReference type="Gene3D" id="3.30.700.10">
    <property type="entry name" value="Glycoprotein, Type 4 Pilin"/>
    <property type="match status" value="1"/>
</dbReference>
<accession>A0ABR8Q6D8</accession>
<dbReference type="RefSeq" id="WP_191750745.1">
    <property type="nucleotide sequence ID" value="NZ_JACSQZ010000054.1"/>
</dbReference>
<keyword evidence="1" id="KW-0812">Transmembrane</keyword>
<evidence type="ECO:0000313" key="2">
    <source>
        <dbReference type="EMBL" id="MBD7915995.1"/>
    </source>
</evidence>
<dbReference type="Pfam" id="PF07963">
    <property type="entry name" value="N_methyl"/>
    <property type="match status" value="1"/>
</dbReference>
<keyword evidence="1" id="KW-0472">Membrane</keyword>
<sequence length="167" mass="17950">MILNLKNRKNGFTLIELIIVIAIIAILAAIAIPKFAEIRNNANSNADIANSKQIQSAVALAIASGKTSTDTGTFIWGEDNTAGSLKGEAYKQIQNEKIKPKLDRSKNFVVKVTSGDIKVYIAESTSGALTDANQIYPEPNTITNNIWYGGNIPTLADNNSNNVEGID</sequence>
<dbReference type="NCBIfam" id="TIGR02532">
    <property type="entry name" value="IV_pilin_GFxxxE"/>
    <property type="match status" value="1"/>
</dbReference>